<evidence type="ECO:0000256" key="5">
    <source>
        <dbReference type="RuleBase" id="RU003476"/>
    </source>
</evidence>
<dbReference type="Pfam" id="PF00293">
    <property type="entry name" value="NUDIX"/>
    <property type="match status" value="1"/>
</dbReference>
<dbReference type="InterPro" id="IPR020084">
    <property type="entry name" value="NUDIX_hydrolase_CS"/>
</dbReference>
<evidence type="ECO:0000256" key="3">
    <source>
        <dbReference type="ARBA" id="ARBA00022801"/>
    </source>
</evidence>
<dbReference type="PROSITE" id="PS51462">
    <property type="entry name" value="NUDIX"/>
    <property type="match status" value="1"/>
</dbReference>
<dbReference type="OrthoDB" id="9804442at2"/>
<dbReference type="Proteomes" id="UP000199034">
    <property type="component" value="Unassembled WGS sequence"/>
</dbReference>
<dbReference type="STRING" id="1045774.SAMN05421872_105372"/>
<evidence type="ECO:0000256" key="4">
    <source>
        <dbReference type="ARBA" id="ARBA00022842"/>
    </source>
</evidence>
<keyword evidence="3 5" id="KW-0378">Hydrolase</keyword>
<keyword evidence="4" id="KW-0460">Magnesium</keyword>
<keyword evidence="7" id="KW-1185">Reference proteome</keyword>
<dbReference type="PANTHER" id="PTHR43046">
    <property type="entry name" value="GDP-MANNOSE MANNOSYL HYDROLASE"/>
    <property type="match status" value="1"/>
</dbReference>
<comment type="similarity">
    <text evidence="2 5">Belongs to the Nudix hydrolase family.</text>
</comment>
<reference evidence="6 7" key="1">
    <citation type="submission" date="2016-10" db="EMBL/GenBank/DDBJ databases">
        <authorList>
            <person name="de Groot N.N."/>
        </authorList>
    </citation>
    <scope>NUCLEOTIDE SEQUENCE [LARGE SCALE GENOMIC DNA]</scope>
    <source>
        <strain evidence="6 7">CGMCC 4.6858</strain>
    </source>
</reference>
<evidence type="ECO:0000256" key="2">
    <source>
        <dbReference type="ARBA" id="ARBA00005582"/>
    </source>
</evidence>
<sequence>MTDPVRRVAARVLPVSATGEVLLLQCQDPARPGDLHWISVGGAVDAGESLQEAALRELVEETGVVVTADLLSSPLHRGEYPFTWDGVDYLSDTTLFALPLDRGTEVSFARLEEAEVGNVLAAGWWTPDALRADGSAASPDLPDIMEAAIAAVRGDT</sequence>
<dbReference type="GO" id="GO:0016787">
    <property type="term" value="F:hydrolase activity"/>
    <property type="evidence" value="ECO:0007669"/>
    <property type="project" value="UniProtKB-KW"/>
</dbReference>
<dbReference type="InterPro" id="IPR015797">
    <property type="entry name" value="NUDIX_hydrolase-like_dom_sf"/>
</dbReference>
<dbReference type="InterPro" id="IPR000086">
    <property type="entry name" value="NUDIX_hydrolase_dom"/>
</dbReference>
<dbReference type="EMBL" id="FMZM01000005">
    <property type="protein sequence ID" value="SDD06988.1"/>
    <property type="molecule type" value="Genomic_DNA"/>
</dbReference>
<evidence type="ECO:0000256" key="1">
    <source>
        <dbReference type="ARBA" id="ARBA00001946"/>
    </source>
</evidence>
<dbReference type="PANTHER" id="PTHR43046:SF12">
    <property type="entry name" value="GDP-MANNOSE MANNOSYL HYDROLASE"/>
    <property type="match status" value="1"/>
</dbReference>
<proteinExistence type="inferred from homology"/>
<dbReference type="PRINTS" id="PR00502">
    <property type="entry name" value="NUDIXFAMILY"/>
</dbReference>
<dbReference type="InterPro" id="IPR020476">
    <property type="entry name" value="Nudix_hydrolase"/>
</dbReference>
<evidence type="ECO:0000313" key="6">
    <source>
        <dbReference type="EMBL" id="SDD06988.1"/>
    </source>
</evidence>
<protein>
    <submittedName>
        <fullName evidence="6">ADP-ribose pyrophosphatase YjhB, NUDIX family</fullName>
    </submittedName>
</protein>
<dbReference type="Gene3D" id="3.90.79.10">
    <property type="entry name" value="Nucleoside Triphosphate Pyrophosphohydrolase"/>
    <property type="match status" value="1"/>
</dbReference>
<gene>
    <name evidence="6" type="ORF">SAMN05421872_105372</name>
</gene>
<comment type="cofactor">
    <cofactor evidence="1">
        <name>Mg(2+)</name>
        <dbReference type="ChEBI" id="CHEBI:18420"/>
    </cofactor>
</comment>
<organism evidence="6 7">
    <name type="scientific">Nocardioides lianchengensis</name>
    <dbReference type="NCBI Taxonomy" id="1045774"/>
    <lineage>
        <taxon>Bacteria</taxon>
        <taxon>Bacillati</taxon>
        <taxon>Actinomycetota</taxon>
        <taxon>Actinomycetes</taxon>
        <taxon>Propionibacteriales</taxon>
        <taxon>Nocardioidaceae</taxon>
        <taxon>Nocardioides</taxon>
    </lineage>
</organism>
<dbReference type="CDD" id="cd04685">
    <property type="entry name" value="NUDIX_Hydrolase"/>
    <property type="match status" value="1"/>
</dbReference>
<name>A0A1G6RR17_9ACTN</name>
<dbReference type="PROSITE" id="PS00893">
    <property type="entry name" value="NUDIX_BOX"/>
    <property type="match status" value="1"/>
</dbReference>
<dbReference type="RefSeq" id="WP_090855564.1">
    <property type="nucleotide sequence ID" value="NZ_FMZM01000005.1"/>
</dbReference>
<dbReference type="SUPFAM" id="SSF55811">
    <property type="entry name" value="Nudix"/>
    <property type="match status" value="1"/>
</dbReference>
<evidence type="ECO:0000313" key="7">
    <source>
        <dbReference type="Proteomes" id="UP000199034"/>
    </source>
</evidence>
<accession>A0A1G6RR17</accession>
<dbReference type="AlphaFoldDB" id="A0A1G6RR17"/>